<proteinExistence type="predicted"/>
<organism evidence="1 2">
    <name type="scientific">Nostoc commune NIES-4072</name>
    <dbReference type="NCBI Taxonomy" id="2005467"/>
    <lineage>
        <taxon>Bacteria</taxon>
        <taxon>Bacillati</taxon>
        <taxon>Cyanobacteriota</taxon>
        <taxon>Cyanophyceae</taxon>
        <taxon>Nostocales</taxon>
        <taxon>Nostocaceae</taxon>
        <taxon>Nostoc</taxon>
    </lineage>
</organism>
<sequence length="39" mass="4523">MSKGFRFEIYAIKKTTDYTLINDAAKIQQISENLKKDSL</sequence>
<dbReference type="EMBL" id="BDUD01000001">
    <property type="protein sequence ID" value="GBG20359.1"/>
    <property type="molecule type" value="Genomic_DNA"/>
</dbReference>
<protein>
    <submittedName>
        <fullName evidence="1">Uncharacterized protein</fullName>
    </submittedName>
</protein>
<gene>
    <name evidence="1" type="ORF">NIES4072_40360</name>
</gene>
<accession>A0A2R5FQQ7</accession>
<evidence type="ECO:0000313" key="2">
    <source>
        <dbReference type="Proteomes" id="UP000245124"/>
    </source>
</evidence>
<dbReference type="AlphaFoldDB" id="A0A2R5FQQ7"/>
<keyword evidence="2" id="KW-1185">Reference proteome</keyword>
<comment type="caution">
    <text evidence="1">The sequence shown here is derived from an EMBL/GenBank/DDBJ whole genome shotgun (WGS) entry which is preliminary data.</text>
</comment>
<name>A0A2R5FQQ7_NOSCO</name>
<evidence type="ECO:0000313" key="1">
    <source>
        <dbReference type="EMBL" id="GBG20359.1"/>
    </source>
</evidence>
<dbReference type="Proteomes" id="UP000245124">
    <property type="component" value="Unassembled WGS sequence"/>
</dbReference>
<reference evidence="1 2" key="1">
    <citation type="submission" date="2017-06" db="EMBL/GenBank/DDBJ databases">
        <title>Genome sequencing of cyanobaciteial culture collection at National Institute for Environmental Studies (NIES).</title>
        <authorList>
            <person name="Hirose Y."/>
            <person name="Shimura Y."/>
            <person name="Fujisawa T."/>
            <person name="Nakamura Y."/>
            <person name="Kawachi M."/>
        </authorList>
    </citation>
    <scope>NUCLEOTIDE SEQUENCE [LARGE SCALE GENOMIC DNA]</scope>
    <source>
        <strain evidence="1 2">NIES-4072</strain>
    </source>
</reference>